<gene>
    <name evidence="2" type="ORF">NEMVEDRAFT_v1g153425</name>
</gene>
<accession>A7TBD4</accession>
<reference evidence="2 3" key="1">
    <citation type="journal article" date="2007" name="Science">
        <title>Sea anemone genome reveals ancestral eumetazoan gene repertoire and genomic organization.</title>
        <authorList>
            <person name="Putnam N.H."/>
            <person name="Srivastava M."/>
            <person name="Hellsten U."/>
            <person name="Dirks B."/>
            <person name="Chapman J."/>
            <person name="Salamov A."/>
            <person name="Terry A."/>
            <person name="Shapiro H."/>
            <person name="Lindquist E."/>
            <person name="Kapitonov V.V."/>
            <person name="Jurka J."/>
            <person name="Genikhovich G."/>
            <person name="Grigoriev I.V."/>
            <person name="Lucas S.M."/>
            <person name="Steele R.E."/>
            <person name="Finnerty J.R."/>
            <person name="Technau U."/>
            <person name="Martindale M.Q."/>
            <person name="Rokhsar D.S."/>
        </authorList>
    </citation>
    <scope>NUCLEOTIDE SEQUENCE [LARGE SCALE GENOMIC DNA]</scope>
    <source>
        <strain evidence="3">CH2 X CH6</strain>
    </source>
</reference>
<feature type="domain" description="VIT" evidence="1">
    <location>
        <begin position="1"/>
        <end position="130"/>
    </location>
</feature>
<protein>
    <recommendedName>
        <fullName evidence="1">VIT domain-containing protein</fullName>
    </recommendedName>
</protein>
<dbReference type="Pfam" id="PF08487">
    <property type="entry name" value="VIT"/>
    <property type="match status" value="1"/>
</dbReference>
<dbReference type="PANTHER" id="PTHR45737">
    <property type="entry name" value="VON WILLEBRAND FACTOR A DOMAIN-CONTAINING PROTEIN 5A"/>
    <property type="match status" value="1"/>
</dbReference>
<dbReference type="AlphaFoldDB" id="A7TBD4"/>
<dbReference type="SMART" id="SM00609">
    <property type="entry name" value="VIT"/>
    <property type="match status" value="1"/>
</dbReference>
<evidence type="ECO:0000313" key="3">
    <source>
        <dbReference type="Proteomes" id="UP000001593"/>
    </source>
</evidence>
<dbReference type="InParanoid" id="A7TBD4"/>
<dbReference type="HOGENOM" id="CLU_113956_0_0_1"/>
<organism evidence="2 3">
    <name type="scientific">Nematostella vectensis</name>
    <name type="common">Starlet sea anemone</name>
    <dbReference type="NCBI Taxonomy" id="45351"/>
    <lineage>
        <taxon>Eukaryota</taxon>
        <taxon>Metazoa</taxon>
        <taxon>Cnidaria</taxon>
        <taxon>Anthozoa</taxon>
        <taxon>Hexacorallia</taxon>
        <taxon>Actiniaria</taxon>
        <taxon>Edwardsiidae</taxon>
        <taxon>Nematostella</taxon>
    </lineage>
</organism>
<evidence type="ECO:0000313" key="2">
    <source>
        <dbReference type="EMBL" id="EDO26673.1"/>
    </source>
</evidence>
<dbReference type="STRING" id="45351.A7TBD4"/>
<dbReference type="EMBL" id="DS475116">
    <property type="protein sequence ID" value="EDO26673.1"/>
    <property type="molecule type" value="Genomic_DNA"/>
</dbReference>
<dbReference type="InterPro" id="IPR013694">
    <property type="entry name" value="VIT"/>
</dbReference>
<dbReference type="PROSITE" id="PS51468">
    <property type="entry name" value="VIT"/>
    <property type="match status" value="1"/>
</dbReference>
<proteinExistence type="predicted"/>
<dbReference type="KEGG" id="nve:5525039"/>
<dbReference type="OMA" id="SACTCEF"/>
<dbReference type="PhylomeDB" id="A7TBD4"/>
<evidence type="ECO:0000259" key="1">
    <source>
        <dbReference type="PROSITE" id="PS51468"/>
    </source>
</evidence>
<dbReference type="Proteomes" id="UP000001593">
    <property type="component" value="Unassembled WGS sequence"/>
</dbReference>
<sequence length="147" mass="16154">MVHFGLIDSSRNQVPLQRIEIRAKVHGYTAEVIATMTYNNKMKNPIEAVYILPLDEEAAVCGFKATIDGRTIVAEVQEKQEARDTYDDAISSGHSAFLLEESDESSDIFQINVGNLPAESTAKVELTFVCELTVGKEGSVCFLLPTV</sequence>
<dbReference type="eggNOG" id="ENOG502QRPK">
    <property type="taxonomic scope" value="Eukaryota"/>
</dbReference>
<name>A7TBD4_NEMVE</name>
<keyword evidence="3" id="KW-1185">Reference proteome</keyword>
<dbReference type="PANTHER" id="PTHR45737:SF6">
    <property type="entry name" value="VON WILLEBRAND FACTOR A DOMAIN-CONTAINING PROTEIN 5A"/>
    <property type="match status" value="1"/>
</dbReference>